<accession>K0SS90</accession>
<feature type="compositionally biased region" description="Basic and acidic residues" evidence="1">
    <location>
        <begin position="41"/>
        <end position="50"/>
    </location>
</feature>
<feature type="compositionally biased region" description="Low complexity" evidence="1">
    <location>
        <begin position="1"/>
        <end position="12"/>
    </location>
</feature>
<gene>
    <name evidence="2" type="ORF">THAOC_11044</name>
</gene>
<dbReference type="Proteomes" id="UP000266841">
    <property type="component" value="Unassembled WGS sequence"/>
</dbReference>
<organism evidence="2 3">
    <name type="scientific">Thalassiosira oceanica</name>
    <name type="common">Marine diatom</name>
    <dbReference type="NCBI Taxonomy" id="159749"/>
    <lineage>
        <taxon>Eukaryota</taxon>
        <taxon>Sar</taxon>
        <taxon>Stramenopiles</taxon>
        <taxon>Ochrophyta</taxon>
        <taxon>Bacillariophyta</taxon>
        <taxon>Coscinodiscophyceae</taxon>
        <taxon>Thalassiosirophycidae</taxon>
        <taxon>Thalassiosirales</taxon>
        <taxon>Thalassiosiraceae</taxon>
        <taxon>Thalassiosira</taxon>
    </lineage>
</organism>
<reference evidence="2 3" key="1">
    <citation type="journal article" date="2012" name="Genome Biol.">
        <title>Genome and low-iron response of an oceanic diatom adapted to chronic iron limitation.</title>
        <authorList>
            <person name="Lommer M."/>
            <person name="Specht M."/>
            <person name="Roy A.S."/>
            <person name="Kraemer L."/>
            <person name="Andreson R."/>
            <person name="Gutowska M.A."/>
            <person name="Wolf J."/>
            <person name="Bergner S.V."/>
            <person name="Schilhabel M.B."/>
            <person name="Klostermeier U.C."/>
            <person name="Beiko R.G."/>
            <person name="Rosenstiel P."/>
            <person name="Hippler M."/>
            <person name="Laroche J."/>
        </authorList>
    </citation>
    <scope>NUCLEOTIDE SEQUENCE [LARGE SCALE GENOMIC DNA]</scope>
    <source>
        <strain evidence="2 3">CCMP1005</strain>
    </source>
</reference>
<evidence type="ECO:0000256" key="1">
    <source>
        <dbReference type="SAM" id="MobiDB-lite"/>
    </source>
</evidence>
<evidence type="ECO:0000313" key="2">
    <source>
        <dbReference type="EMBL" id="EJK67859.1"/>
    </source>
</evidence>
<feature type="non-terminal residue" evidence="2">
    <location>
        <position position="1"/>
    </location>
</feature>
<dbReference type="EMBL" id="AGNL01012508">
    <property type="protein sequence ID" value="EJK67859.1"/>
    <property type="molecule type" value="Genomic_DNA"/>
</dbReference>
<feature type="compositionally biased region" description="Basic residues" evidence="1">
    <location>
        <begin position="51"/>
        <end position="65"/>
    </location>
</feature>
<feature type="region of interest" description="Disordered" evidence="1">
    <location>
        <begin position="1"/>
        <end position="101"/>
    </location>
</feature>
<keyword evidence="3" id="KW-1185">Reference proteome</keyword>
<protein>
    <submittedName>
        <fullName evidence="2">Uncharacterized protein</fullName>
    </submittedName>
</protein>
<feature type="compositionally biased region" description="Pro residues" evidence="1">
    <location>
        <begin position="69"/>
        <end position="79"/>
    </location>
</feature>
<comment type="caution">
    <text evidence="2">The sequence shown here is derived from an EMBL/GenBank/DDBJ whole genome shotgun (WGS) entry which is preliminary data.</text>
</comment>
<sequence>PAAPAPSAALPEVPRPHVPPPPTPSRQSPRPPHRRRRRRRETTERPDADQRHRRLRRRPAARRLAARSPRPPHVPPPTPHLSSRHDLRTAAAPPPPQRFASFARDRPACLQWGGTLISRPPGHYKLKRPKWAGRSQEATRGAAIVARGEGGSQVAGNDDAGTAGRGVVARQRRAGGTAAPALELVVRFPRWRYLAPGWQDPYPEEFGRSVRHDLDCLCRRHGRHDERRRPLGDNGVWRLVRRLTRKEYAYEHRQGKLKVLNLQRQGITRQGAGYIARWLSVGPIRDEKNRNLVDVERLPTAAHRNIFINLEGNPIGYLGVRDLERAVESARLNGIKVKVIGGGSVIDLSKRGGGFLQASTIKLGPIEYTRRAVEMKPWRLPVVLHYSMDGTYLVMKSTLAATGKALNKGKIMGSGIIIVHLAKD</sequence>
<feature type="compositionally biased region" description="Basic residues" evidence="1">
    <location>
        <begin position="31"/>
        <end position="40"/>
    </location>
</feature>
<evidence type="ECO:0000313" key="3">
    <source>
        <dbReference type="Proteomes" id="UP000266841"/>
    </source>
</evidence>
<name>K0SS90_THAOC</name>
<proteinExistence type="predicted"/>
<dbReference type="AlphaFoldDB" id="K0SS90"/>